<gene>
    <name evidence="3" type="ORF">ISQ19_01965</name>
</gene>
<name>A0A937L6D7_9PROT</name>
<evidence type="ECO:0000259" key="2">
    <source>
        <dbReference type="Pfam" id="PF13609"/>
    </source>
</evidence>
<dbReference type="Gene3D" id="2.40.160.10">
    <property type="entry name" value="Porin"/>
    <property type="match status" value="1"/>
</dbReference>
<protein>
    <submittedName>
        <fullName evidence="3">Porin</fullName>
    </submittedName>
</protein>
<comment type="caution">
    <text evidence="3">The sequence shown here is derived from an EMBL/GenBank/DDBJ whole genome shotgun (WGS) entry which is preliminary data.</text>
</comment>
<feature type="domain" description="Porin" evidence="2">
    <location>
        <begin position="9"/>
        <end position="259"/>
    </location>
</feature>
<dbReference type="InterPro" id="IPR023614">
    <property type="entry name" value="Porin_dom_sf"/>
</dbReference>
<keyword evidence="1" id="KW-0732">Signal</keyword>
<dbReference type="InterPro" id="IPR033900">
    <property type="entry name" value="Gram_neg_porin_domain"/>
</dbReference>
<dbReference type="AlphaFoldDB" id="A0A937L6D7"/>
<evidence type="ECO:0000313" key="4">
    <source>
        <dbReference type="Proteomes" id="UP000785783"/>
    </source>
</evidence>
<dbReference type="GO" id="GO:0016020">
    <property type="term" value="C:membrane"/>
    <property type="evidence" value="ECO:0007669"/>
    <property type="project" value="InterPro"/>
</dbReference>
<feature type="non-terminal residue" evidence="3">
    <location>
        <position position="268"/>
    </location>
</feature>
<dbReference type="SUPFAM" id="SSF56935">
    <property type="entry name" value="Porins"/>
    <property type="match status" value="1"/>
</dbReference>
<dbReference type="Pfam" id="PF13609">
    <property type="entry name" value="Porin_4"/>
    <property type="match status" value="1"/>
</dbReference>
<feature type="signal peptide" evidence="1">
    <location>
        <begin position="1"/>
        <end position="20"/>
    </location>
</feature>
<dbReference type="EMBL" id="JADHOK010000013">
    <property type="protein sequence ID" value="MBL6761443.1"/>
    <property type="molecule type" value="Genomic_DNA"/>
</dbReference>
<dbReference type="GO" id="GO:0015288">
    <property type="term" value="F:porin activity"/>
    <property type="evidence" value="ECO:0007669"/>
    <property type="project" value="InterPro"/>
</dbReference>
<sequence length="268" mass="28571">MNKLLMGTAAAALLVTPAVAGPMAVTVGGYYNAVVYSQDVDNLDTRDIGIHNDAEIIFKGKGKTNNGLEVGFQVQLEAEGAGESDHIDENYIYVKGGFGKVEIGAENNAAYKQQVAAPKIFGWKTYDNNFKTWAGKIGNVKVSNFDKPLMDGIDGDALKINYYSPKVNGFQFAYSFTPDTSDTSGDTELYRDTGSGEATAYGIKYSGKIGGMKVKASYGVNELDEDAGETEAEDTAVGLSVSSGNITIGGNMATIERGTDERDILHYG</sequence>
<evidence type="ECO:0000313" key="3">
    <source>
        <dbReference type="EMBL" id="MBL6761443.1"/>
    </source>
</evidence>
<reference evidence="3" key="1">
    <citation type="submission" date="2020-10" db="EMBL/GenBank/DDBJ databases">
        <title>Microbiome of the Black Sea water column analyzed by genome centric metagenomics.</title>
        <authorList>
            <person name="Cabello-Yeves P.J."/>
            <person name="Callieri C."/>
            <person name="Picazo A."/>
            <person name="Mehrshad M."/>
            <person name="Haro-Moreno J.M."/>
            <person name="Roda-Garcia J."/>
            <person name="Dzembekova N."/>
            <person name="Slabakova V."/>
            <person name="Slabakova N."/>
            <person name="Moncheva S."/>
            <person name="Rodriguez-Valera F."/>
        </authorList>
    </citation>
    <scope>NUCLEOTIDE SEQUENCE</scope>
    <source>
        <strain evidence="3">BS307-5m-G5</strain>
    </source>
</reference>
<organism evidence="3 4">
    <name type="scientific">PS1 clade bacterium</name>
    <dbReference type="NCBI Taxonomy" id="2175152"/>
    <lineage>
        <taxon>Bacteria</taxon>
        <taxon>Pseudomonadati</taxon>
        <taxon>Pseudomonadota</taxon>
        <taxon>Alphaproteobacteria</taxon>
        <taxon>PS1 clade</taxon>
    </lineage>
</organism>
<dbReference type="Proteomes" id="UP000785783">
    <property type="component" value="Unassembled WGS sequence"/>
</dbReference>
<evidence type="ECO:0000256" key="1">
    <source>
        <dbReference type="SAM" id="SignalP"/>
    </source>
</evidence>
<accession>A0A937L6D7</accession>
<feature type="chain" id="PRO_5037827399" evidence="1">
    <location>
        <begin position="21"/>
        <end position="268"/>
    </location>
</feature>
<proteinExistence type="predicted"/>